<evidence type="ECO:0000313" key="3">
    <source>
        <dbReference type="Proteomes" id="UP000070282"/>
    </source>
</evidence>
<protein>
    <submittedName>
        <fullName evidence="2">Uncharacterized protein</fullName>
    </submittedName>
</protein>
<keyword evidence="1" id="KW-0812">Transmembrane</keyword>
<dbReference type="RefSeq" id="WP_197463830.1">
    <property type="nucleotide sequence ID" value="NZ_LOCO01000008.1"/>
</dbReference>
<proteinExistence type="predicted"/>
<sequence length="153" mass="17472">MNNGSAAPKMDNFYGPHAYCSNAIPLQRNQPEELNRTGLDRSASLRLPWGNTREVVPPTFMSDDPPKKLRRLEKKEDLADKLGLYVENSHECFRHAPLAFQARFFDMISVLGKVWAYIVSPIVLIVLILVSPLFGVRDETWPKFLHSLIPLRL</sequence>
<evidence type="ECO:0000256" key="1">
    <source>
        <dbReference type="SAM" id="Phobius"/>
    </source>
</evidence>
<dbReference type="AlphaFoldDB" id="A0A137SC13"/>
<keyword evidence="1" id="KW-0472">Membrane</keyword>
<organism evidence="2 3">
    <name type="scientific">Marinobacter excellens LAMA 842</name>
    <dbReference type="NCBI Taxonomy" id="1306954"/>
    <lineage>
        <taxon>Bacteria</taxon>
        <taxon>Pseudomonadati</taxon>
        <taxon>Pseudomonadota</taxon>
        <taxon>Gammaproteobacteria</taxon>
        <taxon>Pseudomonadales</taxon>
        <taxon>Marinobacteraceae</taxon>
        <taxon>Marinobacter</taxon>
    </lineage>
</organism>
<dbReference type="PATRIC" id="fig|1306954.6.peg.3841"/>
<feature type="transmembrane region" description="Helical" evidence="1">
    <location>
        <begin position="114"/>
        <end position="134"/>
    </location>
</feature>
<dbReference type="EMBL" id="LOCO01000008">
    <property type="protein sequence ID" value="KXO09918.1"/>
    <property type="molecule type" value="Genomic_DNA"/>
</dbReference>
<comment type="caution">
    <text evidence="2">The sequence shown here is derived from an EMBL/GenBank/DDBJ whole genome shotgun (WGS) entry which is preliminary data.</text>
</comment>
<dbReference type="Proteomes" id="UP000070282">
    <property type="component" value="Unassembled WGS sequence"/>
</dbReference>
<gene>
    <name evidence="2" type="ORF">J122_1865</name>
</gene>
<reference evidence="3" key="1">
    <citation type="submission" date="2015-12" db="EMBL/GenBank/DDBJ databases">
        <authorList>
            <person name="Lima A."/>
            <person name="Farahani Zayas N."/>
            <person name="Castro Da Silva M.A."/>
            <person name="Cabral A."/>
            <person name="Pessatti M.L."/>
        </authorList>
    </citation>
    <scope>NUCLEOTIDE SEQUENCE [LARGE SCALE GENOMIC DNA]</scope>
    <source>
        <strain evidence="3">LAMA 842</strain>
    </source>
</reference>
<accession>A0A137SC13</accession>
<evidence type="ECO:0000313" key="2">
    <source>
        <dbReference type="EMBL" id="KXO09918.1"/>
    </source>
</evidence>
<keyword evidence="3" id="KW-1185">Reference proteome</keyword>
<keyword evidence="1" id="KW-1133">Transmembrane helix</keyword>
<name>A0A137SC13_9GAMM</name>